<reference evidence="3" key="2">
    <citation type="journal article" date="2020" name="BMC">
        <title>Leishmania infection induces a limited differential gene expression in the sand fly midgut.</title>
        <authorList>
            <person name="Coutinho-Abreu I.V."/>
            <person name="Serafim T.D."/>
            <person name="Meneses C."/>
            <person name="Kamhawi S."/>
            <person name="Oliveira F."/>
            <person name="Valenzuela J.G."/>
        </authorList>
    </citation>
    <scope>NUCLEOTIDE SEQUENCE</scope>
    <source>
        <strain evidence="3">Jacobina</strain>
        <tissue evidence="3">Midgut</tissue>
    </source>
</reference>
<dbReference type="EnsemblMetazoa" id="LLOJ005292-RA">
    <property type="protein sequence ID" value="LLOJ005292-PA"/>
    <property type="gene ID" value="LLOJ005292"/>
</dbReference>
<name>A0A1B0CL05_LUTLO</name>
<dbReference type="EMBL" id="AJWK01016822">
    <property type="status" value="NOT_ANNOTATED_CDS"/>
    <property type="molecule type" value="Genomic_DNA"/>
</dbReference>
<evidence type="ECO:0000313" key="5">
    <source>
        <dbReference type="Proteomes" id="UP000092461"/>
    </source>
</evidence>
<feature type="region of interest" description="Disordered" evidence="2">
    <location>
        <begin position="170"/>
        <end position="189"/>
    </location>
</feature>
<evidence type="ECO:0000313" key="3">
    <source>
        <dbReference type="EMBL" id="MBC1179181.1"/>
    </source>
</evidence>
<dbReference type="VEuPathDB" id="VectorBase:LLOJ005292"/>
<feature type="compositionally biased region" description="Low complexity" evidence="2">
    <location>
        <begin position="265"/>
        <end position="276"/>
    </location>
</feature>
<sequence>MSEEIEEILSSPEREVSPINIPRIKVKPLHKLTNLQRIKSRNANAKQREMMVEAILKNPELFRGRKGVRAVEKWKKAWEDLTLTLNTLGPPRRLHLWHKMWKNMIARVREKQAIINGEIRTNGDASAVEPLTAMEQDILKFIKFCKTDNPSQLSNKRILKTYPGRVISKPVESVSPQKEGQRAETPIDMVIDLEDSRSHWTSSPEPTEDPEMQMKVLRTYSSCTKSVDTETISLPDLPPVTENEEECQFDEPAQDDEDHQETENSSVQSPQPSSSVRPPEIELISDEQMSPRPSPPAKIPKNRKIFRENQENPNQDLLVENARLRAENEALKNQVKFLQQEFSKMTDILYCATV</sequence>
<protein>
    <submittedName>
        <fullName evidence="3 4">Uncharacterized protein</fullName>
    </submittedName>
</protein>
<organism evidence="4 5">
    <name type="scientific">Lutzomyia longipalpis</name>
    <name type="common">Sand fly</name>
    <dbReference type="NCBI Taxonomy" id="7200"/>
    <lineage>
        <taxon>Eukaryota</taxon>
        <taxon>Metazoa</taxon>
        <taxon>Ecdysozoa</taxon>
        <taxon>Arthropoda</taxon>
        <taxon>Hexapoda</taxon>
        <taxon>Insecta</taxon>
        <taxon>Pterygota</taxon>
        <taxon>Neoptera</taxon>
        <taxon>Endopterygota</taxon>
        <taxon>Diptera</taxon>
        <taxon>Nematocera</taxon>
        <taxon>Psychodoidea</taxon>
        <taxon>Psychodidae</taxon>
        <taxon>Lutzomyia</taxon>
        <taxon>Lutzomyia</taxon>
    </lineage>
</organism>
<dbReference type="AlphaFoldDB" id="A0A1B0CL05"/>
<evidence type="ECO:0000256" key="2">
    <source>
        <dbReference type="SAM" id="MobiDB-lite"/>
    </source>
</evidence>
<accession>A0A1B0CL05</accession>
<feature type="region of interest" description="Disordered" evidence="2">
    <location>
        <begin position="229"/>
        <end position="314"/>
    </location>
</feature>
<evidence type="ECO:0000313" key="4">
    <source>
        <dbReference type="EnsemblMetazoa" id="LLOJ005292-PA"/>
    </source>
</evidence>
<feature type="coiled-coil region" evidence="1">
    <location>
        <begin position="314"/>
        <end position="348"/>
    </location>
</feature>
<dbReference type="Proteomes" id="UP000092461">
    <property type="component" value="Unassembled WGS sequence"/>
</dbReference>
<dbReference type="VEuPathDB" id="VectorBase:LLONM1_011538"/>
<feature type="compositionally biased region" description="Acidic residues" evidence="2">
    <location>
        <begin position="242"/>
        <end position="260"/>
    </location>
</feature>
<reference evidence="5" key="1">
    <citation type="submission" date="2012-05" db="EMBL/GenBank/DDBJ databases">
        <title>Whole Genome Assembly of Lutzomyia longipalpis.</title>
        <authorList>
            <person name="Richards S."/>
            <person name="Qu C."/>
            <person name="Dillon R."/>
            <person name="Worley K."/>
            <person name="Scherer S."/>
            <person name="Batterton M."/>
            <person name="Taylor A."/>
            <person name="Hawes A."/>
            <person name="Hernandez B."/>
            <person name="Kovar C."/>
            <person name="Mandapat C."/>
            <person name="Pham C."/>
            <person name="Qu C."/>
            <person name="Jing C."/>
            <person name="Bess C."/>
            <person name="Bandaranaike D."/>
            <person name="Ngo D."/>
            <person name="Ongeri F."/>
            <person name="Arias F."/>
            <person name="Lara F."/>
            <person name="Weissenberger G."/>
            <person name="Kamau G."/>
            <person name="Han H."/>
            <person name="Shen H."/>
            <person name="Dinh H."/>
            <person name="Khalil I."/>
            <person name="Jones J."/>
            <person name="Shafer J."/>
            <person name="Jayaseelan J."/>
            <person name="Quiroz J."/>
            <person name="Blankenburg K."/>
            <person name="Nguyen L."/>
            <person name="Jackson L."/>
            <person name="Francisco L."/>
            <person name="Tang L.-Y."/>
            <person name="Pu L.-L."/>
            <person name="Perales L."/>
            <person name="Lorensuhewa L."/>
            <person name="Munidasa M."/>
            <person name="Coyle M."/>
            <person name="Taylor M."/>
            <person name="Puazo M."/>
            <person name="Firestine M."/>
            <person name="Scheel M."/>
            <person name="Javaid M."/>
            <person name="Wang M."/>
            <person name="Li M."/>
            <person name="Tabassum N."/>
            <person name="Saada N."/>
            <person name="Osuji N."/>
            <person name="Aqrawi P."/>
            <person name="Fu Q."/>
            <person name="Thornton R."/>
            <person name="Raj R."/>
            <person name="Goodspeed R."/>
            <person name="Mata R."/>
            <person name="Najjar R."/>
            <person name="Gubbala S."/>
            <person name="Lee S."/>
            <person name="Denson S."/>
            <person name="Patil S."/>
            <person name="Macmil S."/>
            <person name="Qi S."/>
            <person name="Matskevitch T."/>
            <person name="Palculict T."/>
            <person name="Mathew T."/>
            <person name="Vee V."/>
            <person name="Velamala V."/>
            <person name="Korchina V."/>
            <person name="Cai W."/>
            <person name="Liu W."/>
            <person name="Dai W."/>
            <person name="Zou X."/>
            <person name="Zhu Y."/>
            <person name="Zhang Y."/>
            <person name="Wu Y.-Q."/>
            <person name="Xin Y."/>
            <person name="Nazarath L."/>
            <person name="Kovar C."/>
            <person name="Han Y."/>
            <person name="Muzny D."/>
            <person name="Gibbs R."/>
        </authorList>
    </citation>
    <scope>NUCLEOTIDE SEQUENCE [LARGE SCALE GENOMIC DNA]</scope>
    <source>
        <strain evidence="5">Jacobina</strain>
    </source>
</reference>
<dbReference type="EMBL" id="GITU01010478">
    <property type="protein sequence ID" value="MBC1179181.1"/>
    <property type="molecule type" value="Transcribed_RNA"/>
</dbReference>
<evidence type="ECO:0000256" key="1">
    <source>
        <dbReference type="SAM" id="Coils"/>
    </source>
</evidence>
<keyword evidence="5" id="KW-1185">Reference proteome</keyword>
<keyword evidence="1" id="KW-0175">Coiled coil</keyword>
<proteinExistence type="predicted"/>
<reference evidence="4" key="3">
    <citation type="submission" date="2020-05" db="UniProtKB">
        <authorList>
            <consortium name="EnsemblMetazoa"/>
        </authorList>
    </citation>
    <scope>IDENTIFICATION</scope>
    <source>
        <strain evidence="4">Jacobina</strain>
    </source>
</reference>